<keyword evidence="1" id="KW-0560">Oxidoreductase</keyword>
<reference evidence="4 5" key="1">
    <citation type="submission" date="2019-08" db="EMBL/GenBank/DDBJ databases">
        <title>Parahaliea maris sp. nov., isolated from the surface seawater.</title>
        <authorList>
            <person name="Liu Y."/>
        </authorList>
    </citation>
    <scope>NUCLEOTIDE SEQUENCE [LARGE SCALE GENOMIC DNA]</scope>
    <source>
        <strain evidence="4 5">HSLHS9</strain>
    </source>
</reference>
<proteinExistence type="predicted"/>
<dbReference type="InterPro" id="IPR015815">
    <property type="entry name" value="HIBADH-related"/>
</dbReference>
<dbReference type="InterPro" id="IPR036291">
    <property type="entry name" value="NAD(P)-bd_dom_sf"/>
</dbReference>
<keyword evidence="5" id="KW-1185">Reference proteome</keyword>
<dbReference type="InterPro" id="IPR008927">
    <property type="entry name" value="6-PGluconate_DH-like_C_sf"/>
</dbReference>
<dbReference type="SUPFAM" id="SSF51735">
    <property type="entry name" value="NAD(P)-binding Rossmann-fold domains"/>
    <property type="match status" value="1"/>
</dbReference>
<comment type="caution">
    <text evidence="4">The sequence shown here is derived from an EMBL/GenBank/DDBJ whole genome shotgun (WGS) entry which is preliminary data.</text>
</comment>
<evidence type="ECO:0000259" key="3">
    <source>
        <dbReference type="Pfam" id="PF03446"/>
    </source>
</evidence>
<gene>
    <name evidence="4" type="ORF">FV139_00975</name>
</gene>
<dbReference type="GO" id="GO:0016491">
    <property type="term" value="F:oxidoreductase activity"/>
    <property type="evidence" value="ECO:0007669"/>
    <property type="project" value="UniProtKB-KW"/>
</dbReference>
<dbReference type="Gene3D" id="3.40.50.720">
    <property type="entry name" value="NAD(P)-binding Rossmann-like Domain"/>
    <property type="match status" value="1"/>
</dbReference>
<organism evidence="4 5">
    <name type="scientific">Parahaliea maris</name>
    <dbReference type="NCBI Taxonomy" id="2716870"/>
    <lineage>
        <taxon>Bacteria</taxon>
        <taxon>Pseudomonadati</taxon>
        <taxon>Pseudomonadota</taxon>
        <taxon>Gammaproteobacteria</taxon>
        <taxon>Cellvibrionales</taxon>
        <taxon>Halieaceae</taxon>
        <taxon>Parahaliea</taxon>
    </lineage>
</organism>
<dbReference type="Proteomes" id="UP000321039">
    <property type="component" value="Unassembled WGS sequence"/>
</dbReference>
<evidence type="ECO:0000256" key="1">
    <source>
        <dbReference type="ARBA" id="ARBA00023002"/>
    </source>
</evidence>
<dbReference type="Gene3D" id="1.10.1040.10">
    <property type="entry name" value="N-(1-d-carboxylethyl)-l-norvaline Dehydrogenase, domain 2"/>
    <property type="match status" value="1"/>
</dbReference>
<dbReference type="GO" id="GO:0050661">
    <property type="term" value="F:NADP binding"/>
    <property type="evidence" value="ECO:0007669"/>
    <property type="project" value="InterPro"/>
</dbReference>
<feature type="domain" description="6-phosphogluconate dehydrogenase NADP-binding" evidence="3">
    <location>
        <begin position="3"/>
        <end position="159"/>
    </location>
</feature>
<evidence type="ECO:0000256" key="2">
    <source>
        <dbReference type="PIRSR" id="PIRSR000103-1"/>
    </source>
</evidence>
<dbReference type="RefSeq" id="WP_148066376.1">
    <property type="nucleotide sequence ID" value="NZ_VRZA01000001.1"/>
</dbReference>
<dbReference type="SUPFAM" id="SSF48179">
    <property type="entry name" value="6-phosphogluconate dehydrogenase C-terminal domain-like"/>
    <property type="match status" value="1"/>
</dbReference>
<dbReference type="InterPro" id="IPR006115">
    <property type="entry name" value="6PGDH_NADP-bd"/>
</dbReference>
<dbReference type="AlphaFoldDB" id="A0A5C9A5Y5"/>
<evidence type="ECO:0000313" key="5">
    <source>
        <dbReference type="Proteomes" id="UP000321039"/>
    </source>
</evidence>
<name>A0A5C9A5Y5_9GAMM</name>
<dbReference type="InterPro" id="IPR013328">
    <property type="entry name" value="6PGD_dom2"/>
</dbReference>
<accession>A0A5C9A5Y5</accession>
<dbReference type="Pfam" id="PF03446">
    <property type="entry name" value="NAD_binding_2"/>
    <property type="match status" value="1"/>
</dbReference>
<feature type="active site" evidence="2">
    <location>
        <position position="169"/>
    </location>
</feature>
<dbReference type="PIRSF" id="PIRSF000103">
    <property type="entry name" value="HIBADH"/>
    <property type="match status" value="1"/>
</dbReference>
<protein>
    <submittedName>
        <fullName evidence="4">NAD(P)-dependent oxidoreductase</fullName>
    </submittedName>
</protein>
<dbReference type="PANTHER" id="PTHR43060:SF15">
    <property type="entry name" value="3-HYDROXYISOBUTYRATE DEHYDROGENASE-LIKE 1, MITOCHONDRIAL-RELATED"/>
    <property type="match status" value="1"/>
</dbReference>
<evidence type="ECO:0000313" key="4">
    <source>
        <dbReference type="EMBL" id="TXS96106.1"/>
    </source>
</evidence>
<dbReference type="PANTHER" id="PTHR43060">
    <property type="entry name" value="3-HYDROXYISOBUTYRATE DEHYDROGENASE-LIKE 1, MITOCHONDRIAL-RELATED"/>
    <property type="match status" value="1"/>
</dbReference>
<sequence>MNVTYIGLGNMGGQQATQIAKNNFNLTVFDVFAEAMEKFSGIARLASSPGDAAKGADVLEICVRDDQQVLDTLFGSTGAAEHLPQGSIVIVHSTIRLDTVKDISERLASKGIQFMDAPVSRTREDEEGRFVFTMTGGDPALTEKVRPVLETFSTDILNVGPIGAGMATKISNNLVTWVQFMVGSQAVKLASHFGVPFASLNAVMKANGNMTPSMEALLTGQQAVKPGDNPEFDAYMASQAGIGEKDLQVAVECGELAGLNMAMALQARELVRPVFERHDG</sequence>
<dbReference type="EMBL" id="VRZA01000001">
    <property type="protein sequence ID" value="TXS96106.1"/>
    <property type="molecule type" value="Genomic_DNA"/>
</dbReference>